<gene>
    <name evidence="2" type="ORF">FB558_5376</name>
</gene>
<name>A0A543DJW2_9PSEU</name>
<feature type="compositionally biased region" description="Low complexity" evidence="1">
    <location>
        <begin position="125"/>
        <end position="135"/>
    </location>
</feature>
<dbReference type="AlphaFoldDB" id="A0A543DJW2"/>
<evidence type="ECO:0000313" key="2">
    <source>
        <dbReference type="EMBL" id="TQM09616.1"/>
    </source>
</evidence>
<sequence>MSDGCEVSFLFASGDRFDVLAPVGIRSRPCSLIQETKVWKKAGIVVAASFAAVLALGPVAYADTPPEGVDRADDAEQVITGDDAPQDGLLNLGDLNLLNGVNVCPDVTAAVGLGNVLGILGAGSSDPSAADAPLSCETSATREK</sequence>
<accession>A0A543DJW2</accession>
<comment type="caution">
    <text evidence="2">The sequence shown here is derived from an EMBL/GenBank/DDBJ whole genome shotgun (WGS) entry which is preliminary data.</text>
</comment>
<evidence type="ECO:0000313" key="3">
    <source>
        <dbReference type="Proteomes" id="UP000315677"/>
    </source>
</evidence>
<dbReference type="EMBL" id="VFPA01000003">
    <property type="protein sequence ID" value="TQM09616.1"/>
    <property type="molecule type" value="Genomic_DNA"/>
</dbReference>
<dbReference type="Proteomes" id="UP000315677">
    <property type="component" value="Unassembled WGS sequence"/>
</dbReference>
<feature type="region of interest" description="Disordered" evidence="1">
    <location>
        <begin position="125"/>
        <end position="144"/>
    </location>
</feature>
<organism evidence="2 3">
    <name type="scientific">Pseudonocardia kunmingensis</name>
    <dbReference type="NCBI Taxonomy" id="630975"/>
    <lineage>
        <taxon>Bacteria</taxon>
        <taxon>Bacillati</taxon>
        <taxon>Actinomycetota</taxon>
        <taxon>Actinomycetes</taxon>
        <taxon>Pseudonocardiales</taxon>
        <taxon>Pseudonocardiaceae</taxon>
        <taxon>Pseudonocardia</taxon>
    </lineage>
</organism>
<proteinExistence type="predicted"/>
<keyword evidence="3" id="KW-1185">Reference proteome</keyword>
<evidence type="ECO:0000256" key="1">
    <source>
        <dbReference type="SAM" id="MobiDB-lite"/>
    </source>
</evidence>
<protein>
    <submittedName>
        <fullName evidence="2">Uncharacterized protein</fullName>
    </submittedName>
</protein>
<reference evidence="2 3" key="1">
    <citation type="submission" date="2019-06" db="EMBL/GenBank/DDBJ databases">
        <title>Sequencing the genomes of 1000 actinobacteria strains.</title>
        <authorList>
            <person name="Klenk H.-P."/>
        </authorList>
    </citation>
    <scope>NUCLEOTIDE SEQUENCE [LARGE SCALE GENOMIC DNA]</scope>
    <source>
        <strain evidence="2 3">DSM 45301</strain>
    </source>
</reference>